<dbReference type="EMBL" id="JARQBI010000016">
    <property type="protein sequence ID" value="MDT2797100.1"/>
    <property type="molecule type" value="Genomic_DNA"/>
</dbReference>
<evidence type="ECO:0000313" key="2">
    <source>
        <dbReference type="Proteomes" id="UP001255696"/>
    </source>
</evidence>
<comment type="caution">
    <text evidence="1">The sequence shown here is derived from an EMBL/GenBank/DDBJ whole genome shotgun (WGS) entry which is preliminary data.</text>
</comment>
<dbReference type="Proteomes" id="UP001255696">
    <property type="component" value="Unassembled WGS sequence"/>
</dbReference>
<dbReference type="AlphaFoldDB" id="A0AAW8TSW5"/>
<dbReference type="RefSeq" id="WP_311897786.1">
    <property type="nucleotide sequence ID" value="NZ_JARQBI010000016.1"/>
</dbReference>
<gene>
    <name evidence="1" type="ORF">P7H47_07580</name>
</gene>
<accession>A0AAW8TSW5</accession>
<name>A0AAW8TSW5_9ENTE</name>
<organism evidence="1 2">
    <name type="scientific">Enterococcus cecorum</name>
    <dbReference type="NCBI Taxonomy" id="44008"/>
    <lineage>
        <taxon>Bacteria</taxon>
        <taxon>Bacillati</taxon>
        <taxon>Bacillota</taxon>
        <taxon>Bacilli</taxon>
        <taxon>Lactobacillales</taxon>
        <taxon>Enterococcaceae</taxon>
        <taxon>Enterococcus</taxon>
    </lineage>
</organism>
<protein>
    <submittedName>
        <fullName evidence="1">Uncharacterized protein</fullName>
    </submittedName>
</protein>
<reference evidence="1" key="1">
    <citation type="submission" date="2023-03" db="EMBL/GenBank/DDBJ databases">
        <authorList>
            <person name="Shen W."/>
            <person name="Cai J."/>
        </authorList>
    </citation>
    <scope>NUCLEOTIDE SEQUENCE</scope>
    <source>
        <strain evidence="1">B245-2</strain>
    </source>
</reference>
<sequence length="76" mass="9030">MAMKIPVQKLFENLYQNDLIVMEVTLKGMTNILNEMKKVDSTDKENLEYYLTMMNYEETKFKKVLEGLSRQMSELL</sequence>
<evidence type="ECO:0000313" key="1">
    <source>
        <dbReference type="EMBL" id="MDT2797100.1"/>
    </source>
</evidence>
<proteinExistence type="predicted"/>